<feature type="transmembrane region" description="Helical" evidence="1">
    <location>
        <begin position="31"/>
        <end position="57"/>
    </location>
</feature>
<evidence type="ECO:0000313" key="2">
    <source>
        <dbReference type="EMBL" id="MEJ8855799.1"/>
    </source>
</evidence>
<dbReference type="EMBL" id="JBBKZS010000005">
    <property type="protein sequence ID" value="MEJ8855799.1"/>
    <property type="molecule type" value="Genomic_DNA"/>
</dbReference>
<proteinExistence type="predicted"/>
<keyword evidence="1" id="KW-0812">Transmembrane</keyword>
<keyword evidence="1" id="KW-1133">Transmembrane helix</keyword>
<keyword evidence="3" id="KW-1185">Reference proteome</keyword>
<name>A0ABU8X9J8_9BURK</name>
<accession>A0ABU8X9J8</accession>
<evidence type="ECO:0000313" key="3">
    <source>
        <dbReference type="Proteomes" id="UP001367030"/>
    </source>
</evidence>
<feature type="transmembrane region" description="Helical" evidence="1">
    <location>
        <begin position="69"/>
        <end position="86"/>
    </location>
</feature>
<keyword evidence="1" id="KW-0472">Membrane</keyword>
<organism evidence="2 3">
    <name type="scientific">Variovorax robiniae</name>
    <dbReference type="NCBI Taxonomy" id="1836199"/>
    <lineage>
        <taxon>Bacteria</taxon>
        <taxon>Pseudomonadati</taxon>
        <taxon>Pseudomonadota</taxon>
        <taxon>Betaproteobacteria</taxon>
        <taxon>Burkholderiales</taxon>
        <taxon>Comamonadaceae</taxon>
        <taxon>Variovorax</taxon>
    </lineage>
</organism>
<reference evidence="2 3" key="1">
    <citation type="submission" date="2024-03" db="EMBL/GenBank/DDBJ databases">
        <title>Novel species of the genus Variovorax.</title>
        <authorList>
            <person name="Liu Q."/>
            <person name="Xin Y.-H."/>
        </authorList>
    </citation>
    <scope>NUCLEOTIDE SEQUENCE [LARGE SCALE GENOMIC DNA]</scope>
    <source>
        <strain evidence="2 3">KACC 18901</strain>
    </source>
</reference>
<dbReference type="Proteomes" id="UP001367030">
    <property type="component" value="Unassembled WGS sequence"/>
</dbReference>
<sequence length="89" mass="9376">MLAAAVILAGCAAHFTPEAVSEPYGLFSGIWHGLIFPFALLANLLSWALSLIGVSFLQAIEIIGRPNTGLWYYVGFALGLCFWGGAGSS</sequence>
<comment type="caution">
    <text evidence="2">The sequence shown here is derived from an EMBL/GenBank/DDBJ whole genome shotgun (WGS) entry which is preliminary data.</text>
</comment>
<evidence type="ECO:0000256" key="1">
    <source>
        <dbReference type="SAM" id="Phobius"/>
    </source>
</evidence>
<protein>
    <submittedName>
        <fullName evidence="2">Uncharacterized protein</fullName>
    </submittedName>
</protein>
<dbReference type="RefSeq" id="WP_340335875.1">
    <property type="nucleotide sequence ID" value="NZ_JBBKZS010000005.1"/>
</dbReference>
<gene>
    <name evidence="2" type="ORF">WKW79_14545</name>
</gene>